<dbReference type="EMBL" id="LNSV01000001">
    <property type="protein sequence ID" value="KUH40680.1"/>
    <property type="molecule type" value="Genomic_DNA"/>
</dbReference>
<reference evidence="2 3" key="1">
    <citation type="submission" date="2015-11" db="EMBL/GenBank/DDBJ databases">
        <title>Genome-wide analysis reveals the secondary metabolome in Streptomyces kanasensis ZX01.</title>
        <authorList>
            <person name="Zhang G."/>
            <person name="Han L."/>
            <person name="Feng J."/>
            <person name="Zhang X."/>
        </authorList>
    </citation>
    <scope>NUCLEOTIDE SEQUENCE [LARGE SCALE GENOMIC DNA]</scope>
    <source>
        <strain evidence="2 3">ZX01</strain>
    </source>
</reference>
<comment type="caution">
    <text evidence="2">The sequence shown here is derived from an EMBL/GenBank/DDBJ whole genome shotgun (WGS) entry which is preliminary data.</text>
</comment>
<evidence type="ECO:0000313" key="2">
    <source>
        <dbReference type="EMBL" id="KUH40680.1"/>
    </source>
</evidence>
<feature type="transmembrane region" description="Helical" evidence="1">
    <location>
        <begin position="46"/>
        <end position="64"/>
    </location>
</feature>
<keyword evidence="1" id="KW-0812">Transmembrane</keyword>
<protein>
    <submittedName>
        <fullName evidence="2">Uncharacterized protein</fullName>
    </submittedName>
</protein>
<name>A0A100YAC1_9ACTN</name>
<organism evidence="2 3">
    <name type="scientific">Streptomyces kanasensis</name>
    <dbReference type="NCBI Taxonomy" id="936756"/>
    <lineage>
        <taxon>Bacteria</taxon>
        <taxon>Bacillati</taxon>
        <taxon>Actinomycetota</taxon>
        <taxon>Actinomycetes</taxon>
        <taxon>Kitasatosporales</taxon>
        <taxon>Streptomycetaceae</taxon>
        <taxon>Streptomyces</taxon>
    </lineage>
</organism>
<dbReference type="Proteomes" id="UP000054011">
    <property type="component" value="Unassembled WGS sequence"/>
</dbReference>
<proteinExistence type="predicted"/>
<keyword evidence="1" id="KW-0472">Membrane</keyword>
<keyword evidence="1" id="KW-1133">Transmembrane helix</keyword>
<feature type="transmembrane region" description="Helical" evidence="1">
    <location>
        <begin position="21"/>
        <end position="40"/>
    </location>
</feature>
<gene>
    <name evidence="2" type="ORF">ATE80_00365</name>
</gene>
<dbReference type="AlphaFoldDB" id="A0A100YAC1"/>
<accession>A0A100YAC1</accession>
<evidence type="ECO:0000313" key="3">
    <source>
        <dbReference type="Proteomes" id="UP000054011"/>
    </source>
</evidence>
<dbReference type="RefSeq" id="WP_058940030.1">
    <property type="nucleotide sequence ID" value="NZ_LNSV01000001.1"/>
</dbReference>
<sequence>MIQPPARVSCRLCLILRIDRATSSGPWFMVLMVVLMGLGFTDSPLGYAAAVALFVTWVGLGTIGKRHEARGEGHHHAGHER</sequence>
<keyword evidence="3" id="KW-1185">Reference proteome</keyword>
<evidence type="ECO:0000256" key="1">
    <source>
        <dbReference type="SAM" id="Phobius"/>
    </source>
</evidence>